<keyword evidence="3" id="KW-1185">Reference proteome</keyword>
<proteinExistence type="predicted"/>
<feature type="signal peptide" evidence="1">
    <location>
        <begin position="1"/>
        <end position="21"/>
    </location>
</feature>
<evidence type="ECO:0000256" key="1">
    <source>
        <dbReference type="SAM" id="SignalP"/>
    </source>
</evidence>
<evidence type="ECO:0000313" key="2">
    <source>
        <dbReference type="EMBL" id="RYU80458.1"/>
    </source>
</evidence>
<dbReference type="RefSeq" id="WP_129920648.1">
    <property type="nucleotide sequence ID" value="NZ_SEWE01000013.1"/>
</dbReference>
<accession>A0A4Q5LE01</accession>
<reference evidence="2 3" key="1">
    <citation type="submission" date="2019-02" db="EMBL/GenBank/DDBJ databases">
        <title>Bacterial novel species isolated from soil.</title>
        <authorList>
            <person name="Jung H.-Y."/>
        </authorList>
    </citation>
    <scope>NUCLEOTIDE SEQUENCE [LARGE SCALE GENOMIC DNA]</scope>
    <source>
        <strain evidence="2 3">1-3-3-3</strain>
    </source>
</reference>
<dbReference type="EMBL" id="SEWE01000013">
    <property type="protein sequence ID" value="RYU80458.1"/>
    <property type="molecule type" value="Genomic_DNA"/>
</dbReference>
<name>A0A4Q5LE01_9BACT</name>
<keyword evidence="1" id="KW-0732">Signal</keyword>
<sequence>MKKIYTTACLLLTLGAPVLLAQNVVANEAALHSRVTSLSRRIAETAKLSEGQYVRVKRLNLVMMSEMETIKARFAAEPVKMDEQLAELQARYDWDLAAVLQPRQLAAYNEAKISTVAVNAQ</sequence>
<gene>
    <name evidence="2" type="ORF">EWM57_08155</name>
</gene>
<comment type="caution">
    <text evidence="2">The sequence shown here is derived from an EMBL/GenBank/DDBJ whole genome shotgun (WGS) entry which is preliminary data.</text>
</comment>
<dbReference type="Proteomes" id="UP000294155">
    <property type="component" value="Unassembled WGS sequence"/>
</dbReference>
<organism evidence="2 3">
    <name type="scientific">Hymenobacter persicinus</name>
    <dbReference type="NCBI Taxonomy" id="2025506"/>
    <lineage>
        <taxon>Bacteria</taxon>
        <taxon>Pseudomonadati</taxon>
        <taxon>Bacteroidota</taxon>
        <taxon>Cytophagia</taxon>
        <taxon>Cytophagales</taxon>
        <taxon>Hymenobacteraceae</taxon>
        <taxon>Hymenobacter</taxon>
    </lineage>
</organism>
<protein>
    <submittedName>
        <fullName evidence="2">Uncharacterized protein</fullName>
    </submittedName>
</protein>
<dbReference type="OrthoDB" id="882534at2"/>
<evidence type="ECO:0000313" key="3">
    <source>
        <dbReference type="Proteomes" id="UP000294155"/>
    </source>
</evidence>
<dbReference type="AlphaFoldDB" id="A0A4Q5LE01"/>
<feature type="chain" id="PRO_5020922288" evidence="1">
    <location>
        <begin position="22"/>
        <end position="121"/>
    </location>
</feature>